<gene>
    <name evidence="2" type="ordered locus">Os12g0588000</name>
</gene>
<evidence type="ECO:0000256" key="1">
    <source>
        <dbReference type="SAM" id="MobiDB-lite"/>
    </source>
</evidence>
<protein>
    <submittedName>
        <fullName evidence="2">Os12g0588000 protein</fullName>
    </submittedName>
</protein>
<dbReference type="EMBL" id="AP008218">
    <property type="protein sequence ID" value="BAH95761.1"/>
    <property type="molecule type" value="Genomic_DNA"/>
</dbReference>
<feature type="region of interest" description="Disordered" evidence="1">
    <location>
        <begin position="60"/>
        <end position="81"/>
    </location>
</feature>
<accession>C7J9K0</accession>
<reference evidence="3" key="2">
    <citation type="journal article" date="2008" name="Nucleic Acids Res.">
        <title>The rice annotation project database (RAP-DB): 2008 update.</title>
        <authorList>
            <consortium name="The rice annotation project (RAP)"/>
        </authorList>
    </citation>
    <scope>GENOME REANNOTATION</scope>
    <source>
        <strain evidence="3">cv. Nipponbare</strain>
    </source>
</reference>
<dbReference type="AlphaFoldDB" id="C7J9K0"/>
<dbReference type="Proteomes" id="UP000000763">
    <property type="component" value="Chromosome 12"/>
</dbReference>
<organism evidence="2 3">
    <name type="scientific">Oryza sativa subsp. japonica</name>
    <name type="common">Rice</name>
    <dbReference type="NCBI Taxonomy" id="39947"/>
    <lineage>
        <taxon>Eukaryota</taxon>
        <taxon>Viridiplantae</taxon>
        <taxon>Streptophyta</taxon>
        <taxon>Embryophyta</taxon>
        <taxon>Tracheophyta</taxon>
        <taxon>Spermatophyta</taxon>
        <taxon>Magnoliopsida</taxon>
        <taxon>Liliopsida</taxon>
        <taxon>Poales</taxon>
        <taxon>Poaceae</taxon>
        <taxon>BOP clade</taxon>
        <taxon>Oryzoideae</taxon>
        <taxon>Oryzeae</taxon>
        <taxon>Oryzinae</taxon>
        <taxon>Oryza</taxon>
        <taxon>Oryza sativa</taxon>
    </lineage>
</organism>
<reference evidence="2 3" key="1">
    <citation type="journal article" date="2005" name="Nature">
        <title>The map-based sequence of the rice genome.</title>
        <authorList>
            <consortium name="International rice genome sequencing project (IRGSP)"/>
            <person name="Matsumoto T."/>
            <person name="Wu J."/>
            <person name="Kanamori H."/>
            <person name="Katayose Y."/>
            <person name="Fujisawa M."/>
            <person name="Namiki N."/>
            <person name="Mizuno H."/>
            <person name="Yamamoto K."/>
            <person name="Antonio B.A."/>
            <person name="Baba T."/>
            <person name="Sakata K."/>
            <person name="Nagamura Y."/>
            <person name="Aoki H."/>
            <person name="Arikawa K."/>
            <person name="Arita K."/>
            <person name="Bito T."/>
            <person name="Chiden Y."/>
            <person name="Fujitsuka N."/>
            <person name="Fukunaka R."/>
            <person name="Hamada M."/>
            <person name="Harada C."/>
            <person name="Hayashi A."/>
            <person name="Hijishita S."/>
            <person name="Honda M."/>
            <person name="Hosokawa S."/>
            <person name="Ichikawa Y."/>
            <person name="Idonuma A."/>
            <person name="Iijima M."/>
            <person name="Ikeda M."/>
            <person name="Ikeno M."/>
            <person name="Ito K."/>
            <person name="Ito S."/>
            <person name="Ito T."/>
            <person name="Ito Y."/>
            <person name="Ito Y."/>
            <person name="Iwabuchi A."/>
            <person name="Kamiya K."/>
            <person name="Karasawa W."/>
            <person name="Kurita K."/>
            <person name="Katagiri S."/>
            <person name="Kikuta A."/>
            <person name="Kobayashi H."/>
            <person name="Kobayashi N."/>
            <person name="Machita K."/>
            <person name="Maehara T."/>
            <person name="Masukawa M."/>
            <person name="Mizubayashi T."/>
            <person name="Mukai Y."/>
            <person name="Nagasaki H."/>
            <person name="Nagata Y."/>
            <person name="Naito S."/>
            <person name="Nakashima M."/>
            <person name="Nakama Y."/>
            <person name="Nakamichi Y."/>
            <person name="Nakamura M."/>
            <person name="Meguro A."/>
            <person name="Negishi M."/>
            <person name="Ohta I."/>
            <person name="Ohta T."/>
            <person name="Okamoto M."/>
            <person name="Ono N."/>
            <person name="Saji S."/>
            <person name="Sakaguchi M."/>
            <person name="Sakai K."/>
            <person name="Shibata M."/>
            <person name="Shimokawa T."/>
            <person name="Song J."/>
            <person name="Takazaki Y."/>
            <person name="Terasawa K."/>
            <person name="Tsugane M."/>
            <person name="Tsuji K."/>
            <person name="Ueda S."/>
            <person name="Waki K."/>
            <person name="Yamagata H."/>
            <person name="Yamamoto M."/>
            <person name="Yamamoto S."/>
            <person name="Yamane H."/>
            <person name="Yoshiki S."/>
            <person name="Yoshihara R."/>
            <person name="Yukawa K."/>
            <person name="Zhong H."/>
            <person name="Yano M."/>
            <person name="Yuan Q."/>
            <person name="Ouyang S."/>
            <person name="Liu J."/>
            <person name="Jones K.M."/>
            <person name="Gansberger K."/>
            <person name="Moffat K."/>
            <person name="Hill J."/>
            <person name="Bera J."/>
            <person name="Fadrosh D."/>
            <person name="Jin S."/>
            <person name="Johri S."/>
            <person name="Kim M."/>
            <person name="Overton L."/>
            <person name="Reardon M."/>
            <person name="Tsitrin T."/>
            <person name="Vuong H."/>
            <person name="Weaver B."/>
            <person name="Ciecko A."/>
            <person name="Tallon L."/>
            <person name="Jackson J."/>
            <person name="Pai G."/>
            <person name="Aken S.V."/>
            <person name="Utterback T."/>
            <person name="Reidmuller S."/>
            <person name="Feldblyum T."/>
            <person name="Hsiao J."/>
            <person name="Zismann V."/>
            <person name="Iobst S."/>
            <person name="de Vazeille A.R."/>
            <person name="Buell C.R."/>
            <person name="Ying K."/>
            <person name="Li Y."/>
            <person name="Lu T."/>
            <person name="Huang Y."/>
            <person name="Zhao Q."/>
            <person name="Feng Q."/>
            <person name="Zhang L."/>
            <person name="Zhu J."/>
            <person name="Weng Q."/>
            <person name="Mu J."/>
            <person name="Lu Y."/>
            <person name="Fan D."/>
            <person name="Liu Y."/>
            <person name="Guan J."/>
            <person name="Zhang Y."/>
            <person name="Yu S."/>
            <person name="Liu X."/>
            <person name="Zhang Y."/>
            <person name="Hong G."/>
            <person name="Han B."/>
            <person name="Choisne N."/>
            <person name="Demange N."/>
            <person name="Orjeda G."/>
            <person name="Samain S."/>
            <person name="Cattolico L."/>
            <person name="Pelletier E."/>
            <person name="Couloux A."/>
            <person name="Segurens B."/>
            <person name="Wincker P."/>
            <person name="D'Hont A."/>
            <person name="Scarpelli C."/>
            <person name="Weissenbach J."/>
            <person name="Salanoubat M."/>
            <person name="Quetier F."/>
            <person name="Yu Y."/>
            <person name="Kim H.R."/>
            <person name="Rambo T."/>
            <person name="Currie J."/>
            <person name="Collura K."/>
            <person name="Luo M."/>
            <person name="Yang T."/>
            <person name="Ammiraju J.S.S."/>
            <person name="Engler F."/>
            <person name="Soderlund C."/>
            <person name="Wing R.A."/>
            <person name="Palmer L.E."/>
            <person name="de la Bastide M."/>
            <person name="Spiegel L."/>
            <person name="Nascimento L."/>
            <person name="Zutavern T."/>
            <person name="O'Shaughnessy A."/>
            <person name="Dike S."/>
            <person name="Dedhia N."/>
            <person name="Preston R."/>
            <person name="Balija V."/>
            <person name="McCombie W.R."/>
            <person name="Chow T."/>
            <person name="Chen H."/>
            <person name="Chung M."/>
            <person name="Chen C."/>
            <person name="Shaw J."/>
            <person name="Wu H."/>
            <person name="Hsiao K."/>
            <person name="Chao Y."/>
            <person name="Chu M."/>
            <person name="Cheng C."/>
            <person name="Hour A."/>
            <person name="Lee P."/>
            <person name="Lin S."/>
            <person name="Lin Y."/>
            <person name="Liou J."/>
            <person name="Liu S."/>
            <person name="Hsing Y."/>
            <person name="Raghuvanshi S."/>
            <person name="Mohanty A."/>
            <person name="Bharti A.K."/>
            <person name="Gaur A."/>
            <person name="Gupta V."/>
            <person name="Kumar D."/>
            <person name="Ravi V."/>
            <person name="Vij S."/>
            <person name="Kapur A."/>
            <person name="Khurana P."/>
            <person name="Khurana P."/>
            <person name="Khurana J.P."/>
            <person name="Tyagi A.K."/>
            <person name="Gaikwad K."/>
            <person name="Singh A."/>
            <person name="Dalal V."/>
            <person name="Srivastava S."/>
            <person name="Dixit A."/>
            <person name="Pal A.K."/>
            <person name="Ghazi I.A."/>
            <person name="Yadav M."/>
            <person name="Pandit A."/>
            <person name="Bhargava A."/>
            <person name="Sureshbabu K."/>
            <person name="Batra K."/>
            <person name="Sharma T.R."/>
            <person name="Mohapatra T."/>
            <person name="Singh N.K."/>
            <person name="Messing J."/>
            <person name="Nelson A.B."/>
            <person name="Fuks G."/>
            <person name="Kavchok S."/>
            <person name="Keizer G."/>
            <person name="Linton E."/>
            <person name="Llaca V."/>
            <person name="Song R."/>
            <person name="Tanyolac B."/>
            <person name="Young S."/>
            <person name="Ho-Il K."/>
            <person name="Hahn J.H."/>
            <person name="Sangsakoo G."/>
            <person name="Vanavichit A."/>
            <person name="de Mattos Luiz.A.T."/>
            <person name="Zimmer P.D."/>
            <person name="Malone G."/>
            <person name="Dellagostin O."/>
            <person name="de Oliveira A.C."/>
            <person name="Bevan M."/>
            <person name="Bancroft I."/>
            <person name="Minx P."/>
            <person name="Cordum H."/>
            <person name="Wilson R."/>
            <person name="Cheng Z."/>
            <person name="Jin W."/>
            <person name="Jiang J."/>
            <person name="Leong S.A."/>
            <person name="Iwama H."/>
            <person name="Gojobori T."/>
            <person name="Itoh T."/>
            <person name="Niimura Y."/>
            <person name="Fujii Y."/>
            <person name="Habara T."/>
            <person name="Sakai H."/>
            <person name="Sato Y."/>
            <person name="Wilson G."/>
            <person name="Kumar K."/>
            <person name="McCouch S."/>
            <person name="Juretic N."/>
            <person name="Hoen D."/>
            <person name="Wright S."/>
            <person name="Bruskiewich R."/>
            <person name="Bureau T."/>
            <person name="Miyao A."/>
            <person name="Hirochika H."/>
            <person name="Nishikawa T."/>
            <person name="Kadowaki K."/>
            <person name="Sugiura M."/>
            <person name="Burr B."/>
            <person name="Sasaki T."/>
        </authorList>
    </citation>
    <scope>NUCLEOTIDE SEQUENCE [LARGE SCALE GENOMIC DNA]</scope>
    <source>
        <strain evidence="3">cv. Nipponbare</strain>
    </source>
</reference>
<dbReference type="KEGG" id="dosa:Os12g0588000"/>
<sequence>MPLPAGAARLPPEPLCLPARAATERKDSWGLLTPPPTERKYFAEVIDITVIARMLRDHGKPKGCKDANAKPWQAQGHSYHGRRGWAEGQKVNDELMMLSEGKIHCSMSVTPLELKQEVAALVMPTRELTATSFINPILKVDQNKHKIDEKRYMPMQEQHSKRSILGTEAAEDDSLMKSYMLLLSANADSGNLTRVVAAGCRDYCR</sequence>
<evidence type="ECO:0000313" key="2">
    <source>
        <dbReference type="EMBL" id="BAH95761.1"/>
    </source>
</evidence>
<evidence type="ECO:0000313" key="3">
    <source>
        <dbReference type="Proteomes" id="UP000000763"/>
    </source>
</evidence>
<name>C7J9K0_ORYSJ</name>
<proteinExistence type="predicted"/>